<dbReference type="SUPFAM" id="SSF48452">
    <property type="entry name" value="TPR-like"/>
    <property type="match status" value="1"/>
</dbReference>
<reference evidence="1" key="1">
    <citation type="journal article" date="2014" name="Front. Microbiol.">
        <title>High frequency of phylogenetically diverse reductive dehalogenase-homologous genes in deep subseafloor sedimentary metagenomes.</title>
        <authorList>
            <person name="Kawai M."/>
            <person name="Futagami T."/>
            <person name="Toyoda A."/>
            <person name="Takaki Y."/>
            <person name="Nishi S."/>
            <person name="Hori S."/>
            <person name="Arai W."/>
            <person name="Tsubouchi T."/>
            <person name="Morono Y."/>
            <person name="Uchiyama I."/>
            <person name="Ito T."/>
            <person name="Fujiyama A."/>
            <person name="Inagaki F."/>
            <person name="Takami H."/>
        </authorList>
    </citation>
    <scope>NUCLEOTIDE SEQUENCE</scope>
    <source>
        <strain evidence="1">Expedition CK06-06</strain>
    </source>
</reference>
<evidence type="ECO:0008006" key="2">
    <source>
        <dbReference type="Google" id="ProtNLM"/>
    </source>
</evidence>
<comment type="caution">
    <text evidence="1">The sequence shown here is derived from an EMBL/GenBank/DDBJ whole genome shotgun (WGS) entry which is preliminary data.</text>
</comment>
<protein>
    <recommendedName>
        <fullName evidence="2">MalT-like TPR region domain-containing protein</fullName>
    </recommendedName>
</protein>
<dbReference type="AlphaFoldDB" id="X0YS57"/>
<organism evidence="1">
    <name type="scientific">marine sediment metagenome</name>
    <dbReference type="NCBI Taxonomy" id="412755"/>
    <lineage>
        <taxon>unclassified sequences</taxon>
        <taxon>metagenomes</taxon>
        <taxon>ecological metagenomes</taxon>
    </lineage>
</organism>
<sequence length="219" mass="25429">MLTEDYIMRMINQMVAVLAKLIGLKDAGQYQSAQQVIDQSLEQLLGLKPELLKHMDDSSILNLLTSQGELGTERLYILAELYRHEGDILIAQNRTQEAIFDYQRALFFYLQLPDDQKDQDTSKIKQKITDLFIELENVNLPVEILYQLFDFFERNGEFAFIEDVIARLLKSPEARPHIIPDIITYYEQLLVSSEWEVNSGGLSRAQAEQKLELLKNWET</sequence>
<evidence type="ECO:0000313" key="1">
    <source>
        <dbReference type="EMBL" id="GAG59264.1"/>
    </source>
</evidence>
<accession>X0YS57</accession>
<gene>
    <name evidence="1" type="ORF">S01H4_19829</name>
</gene>
<dbReference type="Pfam" id="PF20092">
    <property type="entry name" value="DUF6483"/>
    <property type="match status" value="1"/>
</dbReference>
<dbReference type="InterPro" id="IPR011990">
    <property type="entry name" value="TPR-like_helical_dom_sf"/>
</dbReference>
<name>X0YS57_9ZZZZ</name>
<dbReference type="EMBL" id="BART01008870">
    <property type="protein sequence ID" value="GAG59264.1"/>
    <property type="molecule type" value="Genomic_DNA"/>
</dbReference>
<proteinExistence type="predicted"/>
<dbReference type="InterPro" id="IPR045507">
    <property type="entry name" value="DUF6483"/>
</dbReference>